<dbReference type="EMBL" id="NPKI01000025">
    <property type="protein sequence ID" value="PAQ00619.1"/>
    <property type="molecule type" value="Genomic_DNA"/>
</dbReference>
<evidence type="ECO:0000313" key="3">
    <source>
        <dbReference type="Proteomes" id="UP000216215"/>
    </source>
</evidence>
<evidence type="ECO:0000313" key="2">
    <source>
        <dbReference type="EMBL" id="PAQ00619.1"/>
    </source>
</evidence>
<keyword evidence="3" id="KW-1185">Reference proteome</keyword>
<dbReference type="AlphaFoldDB" id="A0AB36R786"/>
<gene>
    <name evidence="2" type="ORF">CIT25_19825</name>
</gene>
<accession>A0AB36R786</accession>
<reference evidence="3" key="1">
    <citation type="submission" date="2017-08" db="EMBL/GenBank/DDBJ databases">
        <title>Mesorhizobium wenxinae sp. nov., a novel rhizobial species isolated from root nodules of chickpea (Cicer arietinum L.).</title>
        <authorList>
            <person name="Zhang J."/>
        </authorList>
    </citation>
    <scope>NUCLEOTIDE SEQUENCE [LARGE SCALE GENOMIC DNA]</scope>
    <source>
        <strain evidence="3">USDA 3392</strain>
    </source>
</reference>
<evidence type="ECO:0000256" key="1">
    <source>
        <dbReference type="SAM" id="MobiDB-lite"/>
    </source>
</evidence>
<name>A0AB36R786_9HYPH</name>
<feature type="region of interest" description="Disordered" evidence="1">
    <location>
        <begin position="24"/>
        <end position="72"/>
    </location>
</feature>
<organism evidence="2 3">
    <name type="scientific">Mesorhizobium mediterraneum</name>
    <dbReference type="NCBI Taxonomy" id="43617"/>
    <lineage>
        <taxon>Bacteria</taxon>
        <taxon>Pseudomonadati</taxon>
        <taxon>Pseudomonadota</taxon>
        <taxon>Alphaproteobacteria</taxon>
        <taxon>Hyphomicrobiales</taxon>
        <taxon>Phyllobacteriaceae</taxon>
        <taxon>Mesorhizobium</taxon>
    </lineage>
</organism>
<proteinExistence type="predicted"/>
<protein>
    <submittedName>
        <fullName evidence="2">Uncharacterized protein</fullName>
    </submittedName>
</protein>
<dbReference type="Proteomes" id="UP000216215">
    <property type="component" value="Unassembled WGS sequence"/>
</dbReference>
<sequence length="72" mass="7690">MAGSRQAGQSLVADSVFFCAGGINPRPPRFQTMPEADEVAVKNRQDRAQPSGLNVEGRSKSTSCPNLDLLVD</sequence>
<comment type="caution">
    <text evidence="2">The sequence shown here is derived from an EMBL/GenBank/DDBJ whole genome shotgun (WGS) entry which is preliminary data.</text>
</comment>